<dbReference type="EMBL" id="CP133164">
    <property type="protein sequence ID" value="WMN18414.1"/>
    <property type="molecule type" value="Genomic_DNA"/>
</dbReference>
<accession>A0ABY9NIM6</accession>
<gene>
    <name evidence="1" type="ORF">QL104_03090</name>
</gene>
<dbReference type="Proteomes" id="UP001237292">
    <property type="component" value="Chromosome"/>
</dbReference>
<evidence type="ECO:0000313" key="2">
    <source>
        <dbReference type="Proteomes" id="UP001237292"/>
    </source>
</evidence>
<keyword evidence="2" id="KW-1185">Reference proteome</keyword>
<name>A0ABY9NIM6_9PSED</name>
<evidence type="ECO:0000313" key="1">
    <source>
        <dbReference type="EMBL" id="WMN18414.1"/>
    </source>
</evidence>
<protein>
    <submittedName>
        <fullName evidence="1">Uncharacterized protein</fullName>
    </submittedName>
</protein>
<reference evidence="1 2" key="1">
    <citation type="journal article" date="2023" name="Access Microbiol">
        <title>The genome of a steinernematid-associated Pseudomonas piscis bacterium encodes the biosynthesis of insect toxins.</title>
        <authorList>
            <person name="Awori R.M."/>
            <person name="Hendre P."/>
            <person name="Amugune N.O."/>
        </authorList>
    </citation>
    <scope>NUCLEOTIDE SEQUENCE [LARGE SCALE GENOMIC DNA]</scope>
    <source>
        <strain evidence="1 2">75</strain>
    </source>
</reference>
<dbReference type="RefSeq" id="WP_282878952.1">
    <property type="nucleotide sequence ID" value="NZ_CP133164.1"/>
</dbReference>
<proteinExistence type="predicted"/>
<organism evidence="1 2">
    <name type="scientific">Pseudomonas piscis</name>
    <dbReference type="NCBI Taxonomy" id="2614538"/>
    <lineage>
        <taxon>Bacteria</taxon>
        <taxon>Pseudomonadati</taxon>
        <taxon>Pseudomonadota</taxon>
        <taxon>Gammaproteobacteria</taxon>
        <taxon>Pseudomonadales</taxon>
        <taxon>Pseudomonadaceae</taxon>
        <taxon>Pseudomonas</taxon>
    </lineage>
</organism>
<sequence>MADFIYRKSSAAVEVSLASVIHYGNVQATSTSAAMAIESFMDGEGSGLFYPPDKFVEARLAYMALPGTQRPPDSVERRQVQGFACYRFYRVNDLPAVGIQGDEVEYWCWEKQSGLSIPFYVSASQSGKVGEPRGDLDQLYIEPLFRSLTINPLPASMLAQIRVKTAAACAHAKSRFDQNLPWGDDYPDKRLALTRLHYCGYDVPLPDLQAPSP</sequence>